<sequence>LQSIHKGQDDVDFRIGWQDSSDASINTALYIDSTGNVGIGTVSPSQVLDVVGGLQIGNTSTDESGAIRWNDPTFQGYNGTDWLQLSSSTLLVDELDVDEYVNFSTTEQVIGTSYVNVTNGTLVITTAANDVVWIAYTAEVLGGSLASMIFRLVLDGQELDGTEFSNQKESQADETTVSVSIANVPGAGTHTYNLQGKAQSINMRVQSATISALHFKTTGLGTERWLDEAGDTGTGNFIFNQNLTVLEDINFTGLIYGNGSQLTGVGGEDTDWNVSGFYLFPYNLSHKVGIGTSSPDSKLNIVSTVSDSDALIVQDDARKIKIGRDSIAVTDLSDVASDLYLSSNRDVFFAGSGAWKSSGNVGIGTTSPESIFDVSPANTGK</sequence>
<comment type="caution">
    <text evidence="1">The sequence shown here is derived from an EMBL/GenBank/DDBJ whole genome shotgun (WGS) entry which is preliminary data.</text>
</comment>
<dbReference type="AlphaFoldDB" id="A0A0F8ZV55"/>
<dbReference type="EMBL" id="LAZR01058271">
    <property type="protein sequence ID" value="KKK70259.1"/>
    <property type="molecule type" value="Genomic_DNA"/>
</dbReference>
<gene>
    <name evidence="1" type="ORF">LCGC14_2925790</name>
</gene>
<evidence type="ECO:0000313" key="1">
    <source>
        <dbReference type="EMBL" id="KKK70259.1"/>
    </source>
</evidence>
<feature type="non-terminal residue" evidence="1">
    <location>
        <position position="1"/>
    </location>
</feature>
<organism evidence="1">
    <name type="scientific">marine sediment metagenome</name>
    <dbReference type="NCBI Taxonomy" id="412755"/>
    <lineage>
        <taxon>unclassified sequences</taxon>
        <taxon>metagenomes</taxon>
        <taxon>ecological metagenomes</taxon>
    </lineage>
</organism>
<protein>
    <submittedName>
        <fullName evidence="1">Uncharacterized protein</fullName>
    </submittedName>
</protein>
<proteinExistence type="predicted"/>
<feature type="non-terminal residue" evidence="1">
    <location>
        <position position="381"/>
    </location>
</feature>
<name>A0A0F8ZV55_9ZZZZ</name>
<accession>A0A0F8ZV55</accession>
<reference evidence="1" key="1">
    <citation type="journal article" date="2015" name="Nature">
        <title>Complex archaea that bridge the gap between prokaryotes and eukaryotes.</title>
        <authorList>
            <person name="Spang A."/>
            <person name="Saw J.H."/>
            <person name="Jorgensen S.L."/>
            <person name="Zaremba-Niedzwiedzka K."/>
            <person name="Martijn J."/>
            <person name="Lind A.E."/>
            <person name="van Eijk R."/>
            <person name="Schleper C."/>
            <person name="Guy L."/>
            <person name="Ettema T.J."/>
        </authorList>
    </citation>
    <scope>NUCLEOTIDE SEQUENCE</scope>
</reference>